<dbReference type="InterPro" id="IPR001509">
    <property type="entry name" value="Epimerase_deHydtase"/>
</dbReference>
<evidence type="ECO:0000313" key="6">
    <source>
        <dbReference type="Proteomes" id="UP000480410"/>
    </source>
</evidence>
<proteinExistence type="inferred from homology"/>
<name>A0A6B3NVH6_9PSED</name>
<dbReference type="Gene3D" id="3.40.50.720">
    <property type="entry name" value="NAD(P)-binding Rossmann-like Domain"/>
    <property type="match status" value="1"/>
</dbReference>
<dbReference type="SUPFAM" id="SSF51735">
    <property type="entry name" value="NAD(P)-binding Rossmann-fold domains"/>
    <property type="match status" value="1"/>
</dbReference>
<protein>
    <submittedName>
        <fullName evidence="5">NAD-dependent epimerase/dehydratase</fullName>
    </submittedName>
</protein>
<dbReference type="EMBL" id="JAAHBU010000325">
    <property type="protein sequence ID" value="NER65803.1"/>
    <property type="molecule type" value="Genomic_DNA"/>
</dbReference>
<organism evidence="5 7">
    <name type="scientific">Pseudomonas brassicae</name>
    <dbReference type="NCBI Taxonomy" id="2708063"/>
    <lineage>
        <taxon>Bacteria</taxon>
        <taxon>Pseudomonadati</taxon>
        <taxon>Pseudomonadota</taxon>
        <taxon>Gammaproteobacteria</taxon>
        <taxon>Pseudomonadales</taxon>
        <taxon>Pseudomonadaceae</taxon>
        <taxon>Pseudomonas</taxon>
    </lineage>
</organism>
<evidence type="ECO:0000313" key="4">
    <source>
        <dbReference type="EMBL" id="NER59355.1"/>
    </source>
</evidence>
<evidence type="ECO:0000256" key="2">
    <source>
        <dbReference type="ARBA" id="ARBA00007637"/>
    </source>
</evidence>
<dbReference type="RefSeq" id="WP_163948725.1">
    <property type="nucleotide sequence ID" value="NZ_JAAHBU010000325.1"/>
</dbReference>
<accession>A0A6M0CP77</accession>
<dbReference type="AlphaFoldDB" id="A0A6B3NVH6"/>
<comment type="similarity">
    <text evidence="2">Belongs to the NAD(P)-dependent epimerase/dehydratase family.</text>
</comment>
<dbReference type="Proteomes" id="UP000480410">
    <property type="component" value="Unassembled WGS sequence"/>
</dbReference>
<dbReference type="PANTHER" id="PTHR43000">
    <property type="entry name" value="DTDP-D-GLUCOSE 4,6-DEHYDRATASE-RELATED"/>
    <property type="match status" value="1"/>
</dbReference>
<evidence type="ECO:0000256" key="1">
    <source>
        <dbReference type="ARBA" id="ARBA00005125"/>
    </source>
</evidence>
<dbReference type="Pfam" id="PF01370">
    <property type="entry name" value="Epimerase"/>
    <property type="match status" value="1"/>
</dbReference>
<dbReference type="EMBL" id="JAAHBV010000066">
    <property type="protein sequence ID" value="NER59355.1"/>
    <property type="molecule type" value="Genomic_DNA"/>
</dbReference>
<comment type="caution">
    <text evidence="5">The sequence shown here is derived from an EMBL/GenBank/DDBJ whole genome shotgun (WGS) entry which is preliminary data.</text>
</comment>
<evidence type="ECO:0000259" key="3">
    <source>
        <dbReference type="Pfam" id="PF01370"/>
    </source>
</evidence>
<accession>A0A6B3NVH6</accession>
<evidence type="ECO:0000313" key="5">
    <source>
        <dbReference type="EMBL" id="NER65803.1"/>
    </source>
</evidence>
<dbReference type="CDD" id="cd08946">
    <property type="entry name" value="SDR_e"/>
    <property type="match status" value="1"/>
</dbReference>
<dbReference type="InterPro" id="IPR036291">
    <property type="entry name" value="NAD(P)-bd_dom_sf"/>
</dbReference>
<sequence length="281" mass="30449">MKILIVGGQSSLGQSLLAVLQPFADVVTAGRSGCDMSLDLTWPVEQLQLPQGIDVVINTAAHFGVGDIDSIVEAEQVNALGTLKLCHAAHLAGVGHFVNISSISALLQPDSEFYGIYALSKRHADEVVQLHCARANLPCTVLRPSQLYGHDSFRKHQVFLYNAVDQALRGEDVIIYGSRDARRNYLYAEDFCQLVAAVIRQRVEGTYSCTSAQDSSLVAVANAAIKAAGSASNVRFNDAFKDMADNVFPYDDTLYRKTGVYPVTGIEEGLARVIENRLIGS</sequence>
<comment type="pathway">
    <text evidence="1">Bacterial outer membrane biogenesis; LPS O-antigen biosynthesis.</text>
</comment>
<feature type="domain" description="NAD-dependent epimerase/dehydratase" evidence="3">
    <location>
        <begin position="3"/>
        <end position="204"/>
    </location>
</feature>
<reference evidence="6 7" key="1">
    <citation type="submission" date="2020-02" db="EMBL/GenBank/DDBJ databases">
        <title>Broccoli isolated Pseudomonas sp.</title>
        <authorList>
            <person name="Fujikawa T."/>
            <person name="Sawada H."/>
        </authorList>
    </citation>
    <scope>NUCLEOTIDE SEQUENCE [LARGE SCALE GENOMIC DNA]</scope>
    <source>
        <strain evidence="5 7">MAFF212427</strain>
        <strain evidence="4 6">MAFF212428</strain>
    </source>
</reference>
<dbReference type="Proteomes" id="UP000482634">
    <property type="component" value="Unassembled WGS sequence"/>
</dbReference>
<evidence type="ECO:0000313" key="7">
    <source>
        <dbReference type="Proteomes" id="UP000482634"/>
    </source>
</evidence>
<keyword evidence="7" id="KW-1185">Reference proteome</keyword>
<gene>
    <name evidence="4" type="ORF">G3435_03940</name>
    <name evidence="5" type="ORF">G3436_20450</name>
</gene>